<evidence type="ECO:0000313" key="4">
    <source>
        <dbReference type="Proteomes" id="UP000315112"/>
    </source>
</evidence>
<accession>A0A562PN29</accession>
<keyword evidence="1" id="KW-0472">Membrane</keyword>
<organism evidence="3 4">
    <name type="scientific">Pseudoduganella flava</name>
    <dbReference type="NCBI Taxonomy" id="871742"/>
    <lineage>
        <taxon>Bacteria</taxon>
        <taxon>Pseudomonadati</taxon>
        <taxon>Pseudomonadota</taxon>
        <taxon>Betaproteobacteria</taxon>
        <taxon>Burkholderiales</taxon>
        <taxon>Oxalobacteraceae</taxon>
        <taxon>Telluria group</taxon>
        <taxon>Pseudoduganella</taxon>
    </lineage>
</organism>
<dbReference type="AlphaFoldDB" id="A0A562PN29"/>
<reference evidence="3 4" key="1">
    <citation type="journal article" date="2015" name="Stand. Genomic Sci.">
        <title>Genomic Encyclopedia of Bacterial and Archaeal Type Strains, Phase III: the genomes of soil and plant-associated and newly described type strains.</title>
        <authorList>
            <person name="Whitman W.B."/>
            <person name="Woyke T."/>
            <person name="Klenk H.P."/>
            <person name="Zhou Y."/>
            <person name="Lilburn T.G."/>
            <person name="Beck B.J."/>
            <person name="De Vos P."/>
            <person name="Vandamme P."/>
            <person name="Eisen J.A."/>
            <person name="Garrity G."/>
            <person name="Hugenholtz P."/>
            <person name="Kyrpides N.C."/>
        </authorList>
    </citation>
    <scope>NUCLEOTIDE SEQUENCE [LARGE SCALE GENOMIC DNA]</scope>
    <source>
        <strain evidence="3 4">CGMCC 1.10685</strain>
    </source>
</reference>
<reference evidence="3" key="2">
    <citation type="submission" date="2019-07" db="EMBL/GenBank/DDBJ databases">
        <authorList>
            <person name="Whitman W."/>
            <person name="Huntemann M."/>
            <person name="Clum A."/>
            <person name="Pillay M."/>
            <person name="Palaniappan K."/>
            <person name="Varghese N."/>
            <person name="Mikhailova N."/>
            <person name="Stamatis D."/>
            <person name="Reddy T."/>
            <person name="Daum C."/>
            <person name="Shapiro N."/>
            <person name="Ivanova N."/>
            <person name="Kyrpides N."/>
            <person name="Woyke T."/>
        </authorList>
    </citation>
    <scope>NUCLEOTIDE SEQUENCE</scope>
    <source>
        <strain evidence="3">CGMCC 1.10685</strain>
    </source>
</reference>
<gene>
    <name evidence="2" type="ORF">GO485_15925</name>
    <name evidence="3" type="ORF">IP92_03257</name>
</gene>
<dbReference type="RefSeq" id="WP_145876817.1">
    <property type="nucleotide sequence ID" value="NZ_CP046904.1"/>
</dbReference>
<keyword evidence="5" id="KW-1185">Reference proteome</keyword>
<protein>
    <submittedName>
        <fullName evidence="3">Uncharacterized protein</fullName>
    </submittedName>
</protein>
<keyword evidence="1" id="KW-1133">Transmembrane helix</keyword>
<sequence length="66" mass="7514">MRSEKLAGSNRSITAIVVIALWIVSMMVLAFGIHYGLKKAGLIDLEHRASHPYHQLQINRWNNTNQ</sequence>
<name>A0A562PN29_9BURK</name>
<proteinExistence type="predicted"/>
<reference evidence="2 5" key="3">
    <citation type="submission" date="2019-12" db="EMBL/GenBank/DDBJ databases">
        <title>Draft Genome Sequences of Six Type Strains of the Genus Massilia.</title>
        <authorList>
            <person name="Miess H."/>
            <person name="Frediansyah A."/>
            <person name="Goeker M."/>
            <person name="Gross H."/>
        </authorList>
    </citation>
    <scope>NUCLEOTIDE SEQUENCE [LARGE SCALE GENOMIC DNA]</scope>
    <source>
        <strain evidence="2 5">DSM 26639</strain>
    </source>
</reference>
<evidence type="ECO:0000313" key="2">
    <source>
        <dbReference type="EMBL" id="QGZ40393.1"/>
    </source>
</evidence>
<dbReference type="Proteomes" id="UP000315112">
    <property type="component" value="Unassembled WGS sequence"/>
</dbReference>
<dbReference type="Proteomes" id="UP000437862">
    <property type="component" value="Chromosome"/>
</dbReference>
<dbReference type="EMBL" id="CP046904">
    <property type="protein sequence ID" value="QGZ40393.1"/>
    <property type="molecule type" value="Genomic_DNA"/>
</dbReference>
<dbReference type="EMBL" id="VLKW01000006">
    <property type="protein sequence ID" value="TWI45827.1"/>
    <property type="molecule type" value="Genomic_DNA"/>
</dbReference>
<evidence type="ECO:0000313" key="5">
    <source>
        <dbReference type="Proteomes" id="UP000437862"/>
    </source>
</evidence>
<evidence type="ECO:0000313" key="3">
    <source>
        <dbReference type="EMBL" id="TWI45827.1"/>
    </source>
</evidence>
<feature type="transmembrane region" description="Helical" evidence="1">
    <location>
        <begin position="12"/>
        <end position="37"/>
    </location>
</feature>
<evidence type="ECO:0000256" key="1">
    <source>
        <dbReference type="SAM" id="Phobius"/>
    </source>
</evidence>
<keyword evidence="1" id="KW-0812">Transmembrane</keyword>